<feature type="domain" description="BEACH" evidence="1">
    <location>
        <begin position="1"/>
        <end position="171"/>
    </location>
</feature>
<accession>A0A9P0JY11</accession>
<dbReference type="SUPFAM" id="SSF81837">
    <property type="entry name" value="BEACH domain"/>
    <property type="match status" value="1"/>
</dbReference>
<gene>
    <name evidence="2" type="ORF">ACAOBT_LOCUS3623</name>
</gene>
<organism evidence="2 3">
    <name type="scientific">Acanthoscelides obtectus</name>
    <name type="common">Bean weevil</name>
    <name type="synonym">Bruchus obtectus</name>
    <dbReference type="NCBI Taxonomy" id="200917"/>
    <lineage>
        <taxon>Eukaryota</taxon>
        <taxon>Metazoa</taxon>
        <taxon>Ecdysozoa</taxon>
        <taxon>Arthropoda</taxon>
        <taxon>Hexapoda</taxon>
        <taxon>Insecta</taxon>
        <taxon>Pterygota</taxon>
        <taxon>Neoptera</taxon>
        <taxon>Endopterygota</taxon>
        <taxon>Coleoptera</taxon>
        <taxon>Polyphaga</taxon>
        <taxon>Cucujiformia</taxon>
        <taxon>Chrysomeloidea</taxon>
        <taxon>Chrysomelidae</taxon>
        <taxon>Bruchinae</taxon>
        <taxon>Bruchini</taxon>
        <taxon>Acanthoscelides</taxon>
    </lineage>
</organism>
<dbReference type="InterPro" id="IPR000409">
    <property type="entry name" value="BEACH_dom"/>
</dbReference>
<dbReference type="PANTHER" id="PTHR13743">
    <property type="entry name" value="BEIGE/BEACH-RELATED"/>
    <property type="match status" value="1"/>
</dbReference>
<protein>
    <recommendedName>
        <fullName evidence="1">BEACH domain-containing protein</fullName>
    </recommendedName>
</protein>
<keyword evidence="3" id="KW-1185">Reference proteome</keyword>
<dbReference type="InterPro" id="IPR036372">
    <property type="entry name" value="BEACH_dom_sf"/>
</dbReference>
<dbReference type="Gene3D" id="1.10.1540.10">
    <property type="entry name" value="BEACH domain"/>
    <property type="match status" value="1"/>
</dbReference>
<evidence type="ECO:0000313" key="2">
    <source>
        <dbReference type="EMBL" id="CAH1960256.1"/>
    </source>
</evidence>
<proteinExistence type="predicted"/>
<reference evidence="2" key="1">
    <citation type="submission" date="2022-03" db="EMBL/GenBank/DDBJ databases">
        <authorList>
            <person name="Sayadi A."/>
        </authorList>
    </citation>
    <scope>NUCLEOTIDE SEQUENCE</scope>
</reference>
<name>A0A9P0JY11_ACAOB</name>
<sequence length="171" mass="20044">MSHPKFMYGSHYSTPGFVLYYLARLYPHYVLCLQSGRFDHPDRMFNSVADAFKNCLNNMSDFKELIPEFYDVSAEGKFLMNNMGINFGYRHNYVKVGDVELPPWASSPKEFVEKLREALESEYVSRNLHHWIDFIFGYKQKGEEAIKAHNCKNLNLTYFALSHTDIEWSTS</sequence>
<dbReference type="Pfam" id="PF02138">
    <property type="entry name" value="Beach"/>
    <property type="match status" value="1"/>
</dbReference>
<dbReference type="PROSITE" id="PS50197">
    <property type="entry name" value="BEACH"/>
    <property type="match status" value="1"/>
</dbReference>
<evidence type="ECO:0000313" key="3">
    <source>
        <dbReference type="Proteomes" id="UP001152888"/>
    </source>
</evidence>
<dbReference type="SMART" id="SM01026">
    <property type="entry name" value="Beach"/>
    <property type="match status" value="1"/>
</dbReference>
<dbReference type="OrthoDB" id="26681at2759"/>
<comment type="caution">
    <text evidence="2">The sequence shown here is derived from an EMBL/GenBank/DDBJ whole genome shotgun (WGS) entry which is preliminary data.</text>
</comment>
<dbReference type="AlphaFoldDB" id="A0A9P0JY11"/>
<dbReference type="EMBL" id="CAKOFQ010006687">
    <property type="protein sequence ID" value="CAH1960256.1"/>
    <property type="molecule type" value="Genomic_DNA"/>
</dbReference>
<dbReference type="PANTHER" id="PTHR13743:SF123">
    <property type="entry name" value="PROTEIN FAN"/>
    <property type="match status" value="1"/>
</dbReference>
<evidence type="ECO:0000259" key="1">
    <source>
        <dbReference type="PROSITE" id="PS50197"/>
    </source>
</evidence>
<dbReference type="InterPro" id="IPR050865">
    <property type="entry name" value="BEACH_Domain"/>
</dbReference>
<dbReference type="Proteomes" id="UP001152888">
    <property type="component" value="Unassembled WGS sequence"/>
</dbReference>